<dbReference type="Pfam" id="PF00002">
    <property type="entry name" value="7tm_2"/>
    <property type="match status" value="1"/>
</dbReference>
<feature type="transmembrane region" description="Helical" evidence="13">
    <location>
        <begin position="271"/>
        <end position="291"/>
    </location>
</feature>
<evidence type="ECO:0000256" key="4">
    <source>
        <dbReference type="ARBA" id="ARBA00022692"/>
    </source>
</evidence>
<feature type="transmembrane region" description="Helical" evidence="13">
    <location>
        <begin position="454"/>
        <end position="476"/>
    </location>
</feature>
<keyword evidence="6 13" id="KW-1133">Transmembrane helix</keyword>
<keyword evidence="17" id="KW-1185">Reference proteome</keyword>
<dbReference type="Pfam" id="PF06652">
    <property type="entry name" value="Methuselah_N"/>
    <property type="match status" value="1"/>
</dbReference>
<dbReference type="InterPro" id="IPR017981">
    <property type="entry name" value="GPCR_2-like_7TM"/>
</dbReference>
<keyword evidence="5 14" id="KW-0732">Signal</keyword>
<feature type="transmembrane region" description="Helical" evidence="13">
    <location>
        <begin position="311"/>
        <end position="331"/>
    </location>
</feature>
<dbReference type="PROSITE" id="PS50261">
    <property type="entry name" value="G_PROTEIN_RECEP_F2_4"/>
    <property type="match status" value="2"/>
</dbReference>
<dbReference type="SUPFAM" id="SSF63877">
    <property type="entry name" value="Methuselah ectodomain"/>
    <property type="match status" value="1"/>
</dbReference>
<keyword evidence="8 13" id="KW-0472">Membrane</keyword>
<organism evidence="17">
    <name type="scientific">Drosophila sechellia</name>
    <name type="common">Fruit fly</name>
    <dbReference type="NCBI Taxonomy" id="7238"/>
    <lineage>
        <taxon>Eukaryota</taxon>
        <taxon>Metazoa</taxon>
        <taxon>Ecdysozoa</taxon>
        <taxon>Arthropoda</taxon>
        <taxon>Hexapoda</taxon>
        <taxon>Insecta</taxon>
        <taxon>Pterygota</taxon>
        <taxon>Neoptera</taxon>
        <taxon>Endopterygota</taxon>
        <taxon>Diptera</taxon>
        <taxon>Brachycera</taxon>
        <taxon>Muscomorpha</taxon>
        <taxon>Ephydroidea</taxon>
        <taxon>Drosophilidae</taxon>
        <taxon>Drosophila</taxon>
        <taxon>Sophophora</taxon>
    </lineage>
</organism>
<dbReference type="PANTHER" id="PTHR47154:SF2">
    <property type="entry name" value="G-PROTEIN COUPLED RECEPTOR MTH-RELATED"/>
    <property type="match status" value="1"/>
</dbReference>
<dbReference type="Gene3D" id="2.170.180.11">
    <property type="entry name" value="Methuselah ectodomain, domain 2"/>
    <property type="match status" value="1"/>
</dbReference>
<feature type="signal peptide" evidence="14">
    <location>
        <begin position="1"/>
        <end position="22"/>
    </location>
</feature>
<evidence type="ECO:0000256" key="5">
    <source>
        <dbReference type="ARBA" id="ARBA00022729"/>
    </source>
</evidence>
<evidence type="ECO:0000256" key="13">
    <source>
        <dbReference type="SAM" id="Phobius"/>
    </source>
</evidence>
<evidence type="ECO:0000256" key="7">
    <source>
        <dbReference type="ARBA" id="ARBA00023040"/>
    </source>
</evidence>
<dbReference type="PhylomeDB" id="B4HMZ9"/>
<dbReference type="EMBL" id="CH480816">
    <property type="protein sequence ID" value="EDW47303.1"/>
    <property type="molecule type" value="Genomic_DNA"/>
</dbReference>
<feature type="transmembrane region" description="Helical" evidence="13">
    <location>
        <begin position="167"/>
        <end position="188"/>
    </location>
</feature>
<reference evidence="16 17" key="1">
    <citation type="journal article" date="2007" name="Nature">
        <title>Evolution of genes and genomes on the Drosophila phylogeny.</title>
        <authorList>
            <consortium name="Drosophila 12 Genomes Consortium"/>
            <person name="Clark A.G."/>
            <person name="Eisen M.B."/>
            <person name="Smith D.R."/>
            <person name="Bergman C.M."/>
            <person name="Oliver B."/>
            <person name="Markow T.A."/>
            <person name="Kaufman T.C."/>
            <person name="Kellis M."/>
            <person name="Gelbart W."/>
            <person name="Iyer V.N."/>
            <person name="Pollard D.A."/>
            <person name="Sackton T.B."/>
            <person name="Larracuente A.M."/>
            <person name="Singh N.D."/>
            <person name="Abad J.P."/>
            <person name="Abt D.N."/>
            <person name="Adryan B."/>
            <person name="Aguade M."/>
            <person name="Akashi H."/>
            <person name="Anderson W.W."/>
            <person name="Aquadro C.F."/>
            <person name="Ardell D.H."/>
            <person name="Arguello R."/>
            <person name="Artieri C.G."/>
            <person name="Barbash D.A."/>
            <person name="Barker D."/>
            <person name="Barsanti P."/>
            <person name="Batterham P."/>
            <person name="Batzoglou S."/>
            <person name="Begun D."/>
            <person name="Bhutkar A."/>
            <person name="Blanco E."/>
            <person name="Bosak S.A."/>
            <person name="Bradley R.K."/>
            <person name="Brand A.D."/>
            <person name="Brent M.R."/>
            <person name="Brooks A.N."/>
            <person name="Brown R.H."/>
            <person name="Butlin R.K."/>
            <person name="Caggese C."/>
            <person name="Calvi B.R."/>
            <person name="Bernardo de Carvalho A."/>
            <person name="Caspi A."/>
            <person name="Castrezana S."/>
            <person name="Celniker S.E."/>
            <person name="Chang J.L."/>
            <person name="Chapple C."/>
            <person name="Chatterji S."/>
            <person name="Chinwalla A."/>
            <person name="Civetta A."/>
            <person name="Clifton S.W."/>
            <person name="Comeron J.M."/>
            <person name="Costello J.C."/>
            <person name="Coyne J.A."/>
            <person name="Daub J."/>
            <person name="David R.G."/>
            <person name="Delcher A.L."/>
            <person name="Delehaunty K."/>
            <person name="Do C.B."/>
            <person name="Ebling H."/>
            <person name="Edwards K."/>
            <person name="Eickbush T."/>
            <person name="Evans J.D."/>
            <person name="Filipski A."/>
            <person name="Findeiss S."/>
            <person name="Freyhult E."/>
            <person name="Fulton L."/>
            <person name="Fulton R."/>
            <person name="Garcia A.C."/>
            <person name="Gardiner A."/>
            <person name="Garfield D.A."/>
            <person name="Garvin B.E."/>
            <person name="Gibson G."/>
            <person name="Gilbert D."/>
            <person name="Gnerre S."/>
            <person name="Godfrey J."/>
            <person name="Good R."/>
            <person name="Gotea V."/>
            <person name="Gravely B."/>
            <person name="Greenberg A.J."/>
            <person name="Griffiths-Jones S."/>
            <person name="Gross S."/>
            <person name="Guigo R."/>
            <person name="Gustafson E.A."/>
            <person name="Haerty W."/>
            <person name="Hahn M.W."/>
            <person name="Halligan D.L."/>
            <person name="Halpern A.L."/>
            <person name="Halter G.M."/>
            <person name="Han M.V."/>
            <person name="Heger A."/>
            <person name="Hillier L."/>
            <person name="Hinrichs A.S."/>
            <person name="Holmes I."/>
            <person name="Hoskins R.A."/>
            <person name="Hubisz M.J."/>
            <person name="Hultmark D."/>
            <person name="Huntley M.A."/>
            <person name="Jaffe D.B."/>
            <person name="Jagadeeshan S."/>
            <person name="Jeck W.R."/>
            <person name="Johnson J."/>
            <person name="Jones C.D."/>
            <person name="Jordan W.C."/>
            <person name="Karpen G.H."/>
            <person name="Kataoka E."/>
            <person name="Keightley P.D."/>
            <person name="Kheradpour P."/>
            <person name="Kirkness E.F."/>
            <person name="Koerich L.B."/>
            <person name="Kristiansen K."/>
            <person name="Kudrna D."/>
            <person name="Kulathinal R.J."/>
            <person name="Kumar S."/>
            <person name="Kwok R."/>
            <person name="Lander E."/>
            <person name="Langley C.H."/>
            <person name="Lapoint R."/>
            <person name="Lazzaro B.P."/>
            <person name="Lee S.J."/>
            <person name="Levesque L."/>
            <person name="Li R."/>
            <person name="Lin C.F."/>
            <person name="Lin M.F."/>
            <person name="Lindblad-Toh K."/>
            <person name="Llopart A."/>
            <person name="Long M."/>
            <person name="Low L."/>
            <person name="Lozovsky E."/>
            <person name="Lu J."/>
            <person name="Luo M."/>
            <person name="Machado C.A."/>
            <person name="Makalowski W."/>
            <person name="Marzo M."/>
            <person name="Matsuda M."/>
            <person name="Matzkin L."/>
            <person name="McAllister B."/>
            <person name="McBride C.S."/>
            <person name="McKernan B."/>
            <person name="McKernan K."/>
            <person name="Mendez-Lago M."/>
            <person name="Minx P."/>
            <person name="Mollenhauer M.U."/>
            <person name="Montooth K."/>
            <person name="Mount S.M."/>
            <person name="Mu X."/>
            <person name="Myers E."/>
            <person name="Negre B."/>
            <person name="Newfeld S."/>
            <person name="Nielsen R."/>
            <person name="Noor M.A."/>
            <person name="O'Grady P."/>
            <person name="Pachter L."/>
            <person name="Papaceit M."/>
            <person name="Parisi M.J."/>
            <person name="Parisi M."/>
            <person name="Parts L."/>
            <person name="Pedersen J.S."/>
            <person name="Pesole G."/>
            <person name="Phillippy A.M."/>
            <person name="Ponting C.P."/>
            <person name="Pop M."/>
            <person name="Porcelli D."/>
            <person name="Powell J.R."/>
            <person name="Prohaska S."/>
            <person name="Pruitt K."/>
            <person name="Puig M."/>
            <person name="Quesneville H."/>
            <person name="Ram K.R."/>
            <person name="Rand D."/>
            <person name="Rasmussen M.D."/>
            <person name="Reed L.K."/>
            <person name="Reenan R."/>
            <person name="Reily A."/>
            <person name="Remington K.A."/>
            <person name="Rieger T.T."/>
            <person name="Ritchie M.G."/>
            <person name="Robin C."/>
            <person name="Rogers Y.H."/>
            <person name="Rohde C."/>
            <person name="Rozas J."/>
            <person name="Rubenfield M.J."/>
            <person name="Ruiz A."/>
            <person name="Russo S."/>
            <person name="Salzberg S.L."/>
            <person name="Sanchez-Gracia A."/>
            <person name="Saranga D.J."/>
            <person name="Sato H."/>
            <person name="Schaeffer S.W."/>
            <person name="Schatz M.C."/>
            <person name="Schlenke T."/>
            <person name="Schwartz R."/>
            <person name="Segarra C."/>
            <person name="Singh R.S."/>
            <person name="Sirot L."/>
            <person name="Sirota M."/>
            <person name="Sisneros N.B."/>
            <person name="Smith C.D."/>
            <person name="Smith T.F."/>
            <person name="Spieth J."/>
            <person name="Stage D.E."/>
            <person name="Stark A."/>
            <person name="Stephan W."/>
            <person name="Strausberg R.L."/>
            <person name="Strempel S."/>
            <person name="Sturgill D."/>
            <person name="Sutton G."/>
            <person name="Sutton G.G."/>
            <person name="Tao W."/>
            <person name="Teichmann S."/>
            <person name="Tobari Y.N."/>
            <person name="Tomimura Y."/>
            <person name="Tsolas J.M."/>
            <person name="Valente V.L."/>
            <person name="Venter E."/>
            <person name="Venter J.C."/>
            <person name="Vicario S."/>
            <person name="Vieira F.G."/>
            <person name="Vilella A.J."/>
            <person name="Villasante A."/>
            <person name="Walenz B."/>
            <person name="Wang J."/>
            <person name="Wasserman M."/>
            <person name="Watts T."/>
            <person name="Wilson D."/>
            <person name="Wilson R.K."/>
            <person name="Wing R.A."/>
            <person name="Wolfner M.F."/>
            <person name="Wong A."/>
            <person name="Wong G.K."/>
            <person name="Wu C.I."/>
            <person name="Wu G."/>
            <person name="Yamamoto D."/>
            <person name="Yang H.P."/>
            <person name="Yang S.P."/>
            <person name="Yorke J.A."/>
            <person name="Yoshida K."/>
            <person name="Zdobnov E."/>
            <person name="Zhang P."/>
            <person name="Zhang Y."/>
            <person name="Zimin A.V."/>
            <person name="Baldwin J."/>
            <person name="Abdouelleil A."/>
            <person name="Abdulkadir J."/>
            <person name="Abebe A."/>
            <person name="Abera B."/>
            <person name="Abreu J."/>
            <person name="Acer S.C."/>
            <person name="Aftuck L."/>
            <person name="Alexander A."/>
            <person name="An P."/>
            <person name="Anderson E."/>
            <person name="Anderson S."/>
            <person name="Arachi H."/>
            <person name="Azer M."/>
            <person name="Bachantsang P."/>
            <person name="Barry A."/>
            <person name="Bayul T."/>
            <person name="Berlin A."/>
            <person name="Bessette D."/>
            <person name="Bloom T."/>
            <person name="Blye J."/>
            <person name="Boguslavskiy L."/>
            <person name="Bonnet C."/>
            <person name="Boukhgalter B."/>
            <person name="Bourzgui I."/>
            <person name="Brown A."/>
            <person name="Cahill P."/>
            <person name="Channer S."/>
            <person name="Cheshatsang Y."/>
            <person name="Chuda L."/>
            <person name="Citroen M."/>
            <person name="Collymore A."/>
            <person name="Cooke P."/>
            <person name="Costello M."/>
            <person name="D'Aco K."/>
            <person name="Daza R."/>
            <person name="De Haan G."/>
            <person name="DeGray S."/>
            <person name="DeMaso C."/>
            <person name="Dhargay N."/>
            <person name="Dooley K."/>
            <person name="Dooley E."/>
            <person name="Doricent M."/>
            <person name="Dorje P."/>
            <person name="Dorjee K."/>
            <person name="Dupes A."/>
            <person name="Elong R."/>
            <person name="Falk J."/>
            <person name="Farina A."/>
            <person name="Faro S."/>
            <person name="Ferguson D."/>
            <person name="Fisher S."/>
            <person name="Foley C.D."/>
            <person name="Franke A."/>
            <person name="Friedrich D."/>
            <person name="Gadbois L."/>
            <person name="Gearin G."/>
            <person name="Gearin C.R."/>
            <person name="Giannoukos G."/>
            <person name="Goode T."/>
            <person name="Graham J."/>
            <person name="Grandbois E."/>
            <person name="Grewal S."/>
            <person name="Gyaltsen K."/>
            <person name="Hafez N."/>
            <person name="Hagos B."/>
            <person name="Hall J."/>
            <person name="Henson C."/>
            <person name="Hollinger A."/>
            <person name="Honan T."/>
            <person name="Huard M.D."/>
            <person name="Hughes L."/>
            <person name="Hurhula B."/>
            <person name="Husby M.E."/>
            <person name="Kamat A."/>
            <person name="Kanga B."/>
            <person name="Kashin S."/>
            <person name="Khazanovich D."/>
            <person name="Kisner P."/>
            <person name="Lance K."/>
            <person name="Lara M."/>
            <person name="Lee W."/>
            <person name="Lennon N."/>
            <person name="Letendre F."/>
            <person name="LeVine R."/>
            <person name="Lipovsky A."/>
            <person name="Liu X."/>
            <person name="Liu J."/>
            <person name="Liu S."/>
            <person name="Lokyitsang T."/>
            <person name="Lokyitsang Y."/>
            <person name="Lubonja R."/>
            <person name="Lui A."/>
            <person name="MacDonald P."/>
            <person name="Magnisalis V."/>
            <person name="Maru K."/>
            <person name="Matthews C."/>
            <person name="McCusker W."/>
            <person name="McDonough S."/>
            <person name="Mehta T."/>
            <person name="Meldrim J."/>
            <person name="Meneus L."/>
            <person name="Mihai O."/>
            <person name="Mihalev A."/>
            <person name="Mihova T."/>
            <person name="Mittelman R."/>
            <person name="Mlenga V."/>
            <person name="Montmayeur A."/>
            <person name="Mulrain L."/>
            <person name="Navidi A."/>
            <person name="Naylor J."/>
            <person name="Negash T."/>
            <person name="Nguyen T."/>
            <person name="Nguyen N."/>
            <person name="Nicol R."/>
            <person name="Norbu C."/>
            <person name="Norbu N."/>
            <person name="Novod N."/>
            <person name="O'Neill B."/>
            <person name="Osman S."/>
            <person name="Markiewicz E."/>
            <person name="Oyono O.L."/>
            <person name="Patti C."/>
            <person name="Phunkhang P."/>
            <person name="Pierre F."/>
            <person name="Priest M."/>
            <person name="Raghuraman S."/>
            <person name="Rege F."/>
            <person name="Reyes R."/>
            <person name="Rise C."/>
            <person name="Rogov P."/>
            <person name="Ross K."/>
            <person name="Ryan E."/>
            <person name="Settipalli S."/>
            <person name="Shea T."/>
            <person name="Sherpa N."/>
            <person name="Shi L."/>
            <person name="Shih D."/>
            <person name="Sparrow T."/>
            <person name="Spaulding J."/>
            <person name="Stalker J."/>
            <person name="Stange-Thomann N."/>
            <person name="Stavropoulos S."/>
            <person name="Stone C."/>
            <person name="Strader C."/>
            <person name="Tesfaye S."/>
            <person name="Thomson T."/>
            <person name="Thoulutsang Y."/>
            <person name="Thoulutsang D."/>
            <person name="Topham K."/>
            <person name="Topping I."/>
            <person name="Tsamla T."/>
            <person name="Vassiliev H."/>
            <person name="Vo A."/>
            <person name="Wangchuk T."/>
            <person name="Wangdi T."/>
            <person name="Weiand M."/>
            <person name="Wilkinson J."/>
            <person name="Wilson A."/>
            <person name="Yadav S."/>
            <person name="Young G."/>
            <person name="Yu Q."/>
            <person name="Zembek L."/>
            <person name="Zhong D."/>
            <person name="Zimmer A."/>
            <person name="Zwirko Z."/>
            <person name="Jaffe D.B."/>
            <person name="Alvarez P."/>
            <person name="Brockman W."/>
            <person name="Butler J."/>
            <person name="Chin C."/>
            <person name="Gnerre S."/>
            <person name="Grabherr M."/>
            <person name="Kleber M."/>
            <person name="Mauceli E."/>
            <person name="MacCallum I."/>
        </authorList>
    </citation>
    <scope>NUCLEOTIDE SEQUENCE [LARGE SCALE GENOMIC DNA]</scope>
    <source>
        <strain evidence="17">Rob3c / Tucson 14021-0248.25</strain>
    </source>
</reference>
<evidence type="ECO:0000256" key="14">
    <source>
        <dbReference type="SAM" id="SignalP"/>
    </source>
</evidence>
<feature type="transmembrane region" description="Helical" evidence="13">
    <location>
        <begin position="370"/>
        <end position="394"/>
    </location>
</feature>
<feature type="chain" id="PRO_5002805751" evidence="14">
    <location>
        <begin position="23"/>
        <end position="557"/>
    </location>
</feature>
<evidence type="ECO:0000256" key="1">
    <source>
        <dbReference type="ARBA" id="ARBA00004651"/>
    </source>
</evidence>
<evidence type="ECO:0000256" key="6">
    <source>
        <dbReference type="ARBA" id="ARBA00022989"/>
    </source>
</evidence>
<dbReference type="Proteomes" id="UP000001292">
    <property type="component" value="Unassembled WGS sequence"/>
</dbReference>
<keyword evidence="7" id="KW-0297">G-protein coupled receptor</keyword>
<feature type="transmembrane region" description="Helical" evidence="13">
    <location>
        <begin position="227"/>
        <end position="251"/>
    </location>
</feature>
<dbReference type="InterPro" id="IPR036272">
    <property type="entry name" value="Methuselah_N_sf"/>
</dbReference>
<comment type="subcellular location">
    <subcellularLocation>
        <location evidence="1">Cell membrane</location>
        <topology evidence="1">Multi-pass membrane protein</topology>
    </subcellularLocation>
</comment>
<comment type="similarity">
    <text evidence="2">Belongs to the G-protein coupled receptor 2 family. Mth subfamily.</text>
</comment>
<evidence type="ECO:0000256" key="8">
    <source>
        <dbReference type="ARBA" id="ARBA00023136"/>
    </source>
</evidence>
<keyword evidence="11" id="KW-0325">Glycoprotein</keyword>
<dbReference type="OMA" id="HQIYSDF"/>
<dbReference type="GO" id="GO:0005886">
    <property type="term" value="C:plasma membrane"/>
    <property type="evidence" value="ECO:0007669"/>
    <property type="project" value="UniProtKB-SubCell"/>
</dbReference>
<feature type="domain" description="G-protein coupled receptors family 2 profile 2" evidence="15">
    <location>
        <begin position="172"/>
        <end position="301"/>
    </location>
</feature>
<name>B4HMZ9_DROSE</name>
<evidence type="ECO:0000256" key="3">
    <source>
        <dbReference type="ARBA" id="ARBA00022475"/>
    </source>
</evidence>
<protein>
    <submittedName>
        <fullName evidence="16">GM21235</fullName>
    </submittedName>
</protein>
<dbReference type="PANTHER" id="PTHR47154">
    <property type="entry name" value="G-PROTEIN COUPLED RECEPTOR MTH-RELATED"/>
    <property type="match status" value="1"/>
</dbReference>
<feature type="transmembrane region" description="Helical" evidence="13">
    <location>
        <begin position="414"/>
        <end position="434"/>
    </location>
</feature>
<evidence type="ECO:0000313" key="16">
    <source>
        <dbReference type="EMBL" id="EDW47303.1"/>
    </source>
</evidence>
<evidence type="ECO:0000313" key="17">
    <source>
        <dbReference type="Proteomes" id="UP000001292"/>
    </source>
</evidence>
<proteinExistence type="inferred from homology"/>
<evidence type="ECO:0000256" key="2">
    <source>
        <dbReference type="ARBA" id="ARBA00008979"/>
    </source>
</evidence>
<keyword evidence="3" id="KW-1003">Cell membrane</keyword>
<evidence type="ECO:0000256" key="11">
    <source>
        <dbReference type="ARBA" id="ARBA00023180"/>
    </source>
</evidence>
<keyword evidence="10" id="KW-0675">Receptor</keyword>
<accession>B4HMZ9</accession>
<gene>
    <name evidence="16" type="primary">Dsec\GM21235</name>
    <name evidence="16" type="ORF">Dsec_GM21235</name>
</gene>
<sequence length="557" mass="65588">MKLQLLCTFIFLSLLKFQAVNTDSNKTEANSCVRSDNNSNDEDDLWHCIRICCPRKNMMADGGCSFKEHLFRSKLDLSIRLDDNSTEALCFNNQTLLITSFWDIDEMIGLRRDEYTLYKNGTIFLHSDQSSKTKEEYCFYPHQIYSDFPETIWIILHKFSSIDIPGAYGLTSVSLICYIFTIGIYLFVKELRNDFGKCIISCLFCIFIVYLIWLIDELRLMDDFCSLAGYISYFFDNATFLWLSVISYCLWKKVTSVDRQEHRYQFMFHSIFVWGGSAIPLGIIFSMNQLWEEDLRKWNWLPLVGFSRCSVEVASGSLICYVFTIGIYLFVKELRNDFGKCQMSCVFCLFIAYLIVLMDELRLLDDFCSLAGYIMLFFDFANSVWFSIISYCLWKKVTSVDSQENRYEFVSYSIFAYGISAILLGIIFSMNQLWEEDLRKWNWLPLVVFKWSSWFYYAGPSVILFAINIIMFVLTIKHVIKTKRNIRNLTERPDKNATCVTLNEPIVSADFRYYGRILDTDVYFDDRSEYYFLGHFLYNNPSNPLGFWYHFMCPAYL</sequence>
<feature type="transmembrane region" description="Helical" evidence="13">
    <location>
        <begin position="338"/>
        <end position="358"/>
    </location>
</feature>
<keyword evidence="9" id="KW-1015">Disulfide bond</keyword>
<evidence type="ECO:0000256" key="12">
    <source>
        <dbReference type="ARBA" id="ARBA00023224"/>
    </source>
</evidence>
<feature type="domain" description="G-protein coupled receptors family 2 profile 2" evidence="15">
    <location>
        <begin position="306"/>
        <end position="487"/>
    </location>
</feature>
<dbReference type="AlphaFoldDB" id="B4HMZ9"/>
<dbReference type="InterPro" id="IPR010596">
    <property type="entry name" value="Methuselah_N_dom"/>
</dbReference>
<feature type="transmembrane region" description="Helical" evidence="13">
    <location>
        <begin position="195"/>
        <end position="215"/>
    </location>
</feature>
<dbReference type="InterPro" id="IPR023311">
    <property type="entry name" value="Methusela_ecto_dom_2"/>
</dbReference>
<dbReference type="HOGENOM" id="CLU_035936_0_0_1"/>
<dbReference type="InterPro" id="IPR051384">
    <property type="entry name" value="Mth_GPCR"/>
</dbReference>
<evidence type="ECO:0000259" key="15">
    <source>
        <dbReference type="PROSITE" id="PS50261"/>
    </source>
</evidence>
<dbReference type="GO" id="GO:0007166">
    <property type="term" value="P:cell surface receptor signaling pathway"/>
    <property type="evidence" value="ECO:0007669"/>
    <property type="project" value="InterPro"/>
</dbReference>
<keyword evidence="4 13" id="KW-0812">Transmembrane</keyword>
<dbReference type="InterPro" id="IPR000832">
    <property type="entry name" value="GPCR_2_secretin-like"/>
</dbReference>
<dbReference type="Gene3D" id="1.20.1070.10">
    <property type="entry name" value="Rhodopsin 7-helix transmembrane proteins"/>
    <property type="match status" value="2"/>
</dbReference>
<dbReference type="GO" id="GO:0008528">
    <property type="term" value="F:G protein-coupled peptide receptor activity"/>
    <property type="evidence" value="ECO:0007669"/>
    <property type="project" value="TreeGrafter"/>
</dbReference>
<evidence type="ECO:0000256" key="9">
    <source>
        <dbReference type="ARBA" id="ARBA00023157"/>
    </source>
</evidence>
<keyword evidence="12" id="KW-0807">Transducer</keyword>
<dbReference type="STRING" id="7238.B4HMZ9"/>
<evidence type="ECO:0000256" key="10">
    <source>
        <dbReference type="ARBA" id="ARBA00023170"/>
    </source>
</evidence>